<sequence>LKIDVSLMFSPTSTSSKLILQLLVPHFSMIHGVIHICKACYTKNNNYSFNQLGFNQL</sequence>
<gene>
    <name evidence="1" type="ORF">MGAL_10B076267</name>
</gene>
<accession>A0A8B6EK83</accession>
<organism evidence="1 2">
    <name type="scientific">Mytilus galloprovincialis</name>
    <name type="common">Mediterranean mussel</name>
    <dbReference type="NCBI Taxonomy" id="29158"/>
    <lineage>
        <taxon>Eukaryota</taxon>
        <taxon>Metazoa</taxon>
        <taxon>Spiralia</taxon>
        <taxon>Lophotrochozoa</taxon>
        <taxon>Mollusca</taxon>
        <taxon>Bivalvia</taxon>
        <taxon>Autobranchia</taxon>
        <taxon>Pteriomorphia</taxon>
        <taxon>Mytilida</taxon>
        <taxon>Mytiloidea</taxon>
        <taxon>Mytilidae</taxon>
        <taxon>Mytilinae</taxon>
        <taxon>Mytilus</taxon>
    </lineage>
</organism>
<evidence type="ECO:0000313" key="1">
    <source>
        <dbReference type="EMBL" id="VDI34610.1"/>
    </source>
</evidence>
<comment type="caution">
    <text evidence="1">The sequence shown here is derived from an EMBL/GenBank/DDBJ whole genome shotgun (WGS) entry which is preliminary data.</text>
</comment>
<reference evidence="1" key="1">
    <citation type="submission" date="2018-11" db="EMBL/GenBank/DDBJ databases">
        <authorList>
            <person name="Alioto T."/>
            <person name="Alioto T."/>
        </authorList>
    </citation>
    <scope>NUCLEOTIDE SEQUENCE</scope>
</reference>
<proteinExistence type="predicted"/>
<protein>
    <submittedName>
        <fullName evidence="1">Uncharacterized protein</fullName>
    </submittedName>
</protein>
<evidence type="ECO:0000313" key="2">
    <source>
        <dbReference type="Proteomes" id="UP000596742"/>
    </source>
</evidence>
<keyword evidence="2" id="KW-1185">Reference proteome</keyword>
<name>A0A8B6EK83_MYTGA</name>
<dbReference type="AlphaFoldDB" id="A0A8B6EK83"/>
<feature type="non-terminal residue" evidence="1">
    <location>
        <position position="1"/>
    </location>
</feature>
<dbReference type="EMBL" id="UYJE01005165">
    <property type="protein sequence ID" value="VDI34610.1"/>
    <property type="molecule type" value="Genomic_DNA"/>
</dbReference>
<dbReference type="Proteomes" id="UP000596742">
    <property type="component" value="Unassembled WGS sequence"/>
</dbReference>
<feature type="non-terminal residue" evidence="1">
    <location>
        <position position="57"/>
    </location>
</feature>